<comment type="similarity">
    <text evidence="1">Belongs to the ABC transporter superfamily.</text>
</comment>
<dbReference type="AlphaFoldDB" id="A0A948RTI2"/>
<dbReference type="PANTHER" id="PTHR24220:SF689">
    <property type="entry name" value="LIPOPROTEIN-RELEASING SYSTEM ATP-BINDING PROTEIN LOLD"/>
    <property type="match status" value="1"/>
</dbReference>
<dbReference type="GO" id="GO:0016887">
    <property type="term" value="F:ATP hydrolysis activity"/>
    <property type="evidence" value="ECO:0007669"/>
    <property type="project" value="InterPro"/>
</dbReference>
<evidence type="ECO:0000256" key="1">
    <source>
        <dbReference type="ARBA" id="ARBA00005417"/>
    </source>
</evidence>
<dbReference type="InterPro" id="IPR015854">
    <property type="entry name" value="ABC_transpr_LolD-like"/>
</dbReference>
<accession>A0A948RTI2</accession>
<dbReference type="Gene3D" id="3.40.50.300">
    <property type="entry name" value="P-loop containing nucleotide triphosphate hydrolases"/>
    <property type="match status" value="1"/>
</dbReference>
<dbReference type="EMBL" id="JAHJDP010000028">
    <property type="protein sequence ID" value="MBU2690276.1"/>
    <property type="molecule type" value="Genomic_DNA"/>
</dbReference>
<comment type="caution">
    <text evidence="6">The sequence shown here is derived from an EMBL/GenBank/DDBJ whole genome shotgun (WGS) entry which is preliminary data.</text>
</comment>
<dbReference type="SUPFAM" id="SSF52540">
    <property type="entry name" value="P-loop containing nucleoside triphosphate hydrolases"/>
    <property type="match status" value="1"/>
</dbReference>
<evidence type="ECO:0000256" key="2">
    <source>
        <dbReference type="ARBA" id="ARBA00022448"/>
    </source>
</evidence>
<protein>
    <submittedName>
        <fullName evidence="6">ABC transporter ATP-binding protein</fullName>
    </submittedName>
</protein>
<dbReference type="PROSITE" id="PS50893">
    <property type="entry name" value="ABC_TRANSPORTER_2"/>
    <property type="match status" value="1"/>
</dbReference>
<evidence type="ECO:0000259" key="5">
    <source>
        <dbReference type="PROSITE" id="PS50893"/>
    </source>
</evidence>
<dbReference type="InterPro" id="IPR017911">
    <property type="entry name" value="MacB-like_ATP-bd"/>
</dbReference>
<feature type="domain" description="ABC transporter" evidence="5">
    <location>
        <begin position="11"/>
        <end position="231"/>
    </location>
</feature>
<evidence type="ECO:0000256" key="4">
    <source>
        <dbReference type="ARBA" id="ARBA00022840"/>
    </source>
</evidence>
<name>A0A948RTI2_UNCEI</name>
<dbReference type="Pfam" id="PF00005">
    <property type="entry name" value="ABC_tran"/>
    <property type="match status" value="1"/>
</dbReference>
<dbReference type="SMART" id="SM00382">
    <property type="entry name" value="AAA"/>
    <property type="match status" value="1"/>
</dbReference>
<dbReference type="InterPro" id="IPR003439">
    <property type="entry name" value="ABC_transporter-like_ATP-bd"/>
</dbReference>
<reference evidence="6" key="1">
    <citation type="submission" date="2021-05" db="EMBL/GenBank/DDBJ databases">
        <title>Energy efficiency and biological interactions define the core microbiome of deep oligotrophic groundwater.</title>
        <authorList>
            <person name="Mehrshad M."/>
            <person name="Lopez-Fernandez M."/>
            <person name="Bell E."/>
            <person name="Bernier-Latmani R."/>
            <person name="Bertilsson S."/>
            <person name="Dopson M."/>
        </authorList>
    </citation>
    <scope>NUCLEOTIDE SEQUENCE</scope>
    <source>
        <strain evidence="6">Modern_marine.mb.64</strain>
    </source>
</reference>
<dbReference type="GO" id="GO:0005524">
    <property type="term" value="F:ATP binding"/>
    <property type="evidence" value="ECO:0007669"/>
    <property type="project" value="UniProtKB-KW"/>
</dbReference>
<dbReference type="InterPro" id="IPR003593">
    <property type="entry name" value="AAA+_ATPase"/>
</dbReference>
<proteinExistence type="inferred from homology"/>
<dbReference type="PROSITE" id="PS00211">
    <property type="entry name" value="ABC_TRANSPORTER_1"/>
    <property type="match status" value="1"/>
</dbReference>
<dbReference type="GO" id="GO:0005886">
    <property type="term" value="C:plasma membrane"/>
    <property type="evidence" value="ECO:0007669"/>
    <property type="project" value="TreeGrafter"/>
</dbReference>
<dbReference type="CDD" id="cd03255">
    <property type="entry name" value="ABC_MJ0796_LolCDE_FtsE"/>
    <property type="match status" value="1"/>
</dbReference>
<evidence type="ECO:0000256" key="3">
    <source>
        <dbReference type="ARBA" id="ARBA00022741"/>
    </source>
</evidence>
<sequence>MSNPTAETPLLEARGIYKSFELGSQEIRVLRGVDLKMYKGEILTILGTSGVGKSTLLHILGTLERPTRGEVFYRGEAIAGWTEDRRAGLRNKAIGFVFQFHHLLPELTAIENVLVPGLIAGSTPAQLMPRAEELLFEVGLSDRLHHRPAELSGGELQRVAVARALFWDPPLVMADEPTGNLDPETGEKLHQLIYTLAKRREQSWLIVTHNENLSRMADRRSRVIGGILVEE</sequence>
<gene>
    <name evidence="6" type="ORF">KJ970_05050</name>
</gene>
<keyword evidence="3" id="KW-0547">Nucleotide-binding</keyword>
<keyword evidence="2" id="KW-0813">Transport</keyword>
<dbReference type="PANTHER" id="PTHR24220">
    <property type="entry name" value="IMPORT ATP-BINDING PROTEIN"/>
    <property type="match status" value="1"/>
</dbReference>
<keyword evidence="4 6" id="KW-0067">ATP-binding</keyword>
<dbReference type="InterPro" id="IPR017871">
    <property type="entry name" value="ABC_transporter-like_CS"/>
</dbReference>
<evidence type="ECO:0000313" key="7">
    <source>
        <dbReference type="Proteomes" id="UP000777784"/>
    </source>
</evidence>
<organism evidence="6 7">
    <name type="scientific">Eiseniibacteriota bacterium</name>
    <dbReference type="NCBI Taxonomy" id="2212470"/>
    <lineage>
        <taxon>Bacteria</taxon>
        <taxon>Candidatus Eiseniibacteriota</taxon>
    </lineage>
</organism>
<dbReference type="InterPro" id="IPR027417">
    <property type="entry name" value="P-loop_NTPase"/>
</dbReference>
<dbReference type="GO" id="GO:0022857">
    <property type="term" value="F:transmembrane transporter activity"/>
    <property type="evidence" value="ECO:0007669"/>
    <property type="project" value="TreeGrafter"/>
</dbReference>
<dbReference type="Proteomes" id="UP000777784">
    <property type="component" value="Unassembled WGS sequence"/>
</dbReference>
<evidence type="ECO:0000313" key="6">
    <source>
        <dbReference type="EMBL" id="MBU2690276.1"/>
    </source>
</evidence>